<sequence length="796" mass="85183">MMGMAVLDLDCPVPWPGDPRHVESEDRVEGLYEEDQDRAWLQRRYAETLWLGEQHSPLSAFLQHMAHLVDRKGPSESYGILVGHLKVRSAVKRRYHEELSSTGVLLDALQSRTDEDVEKGVIRHALSSGPAVAVAKELRMDGSPSSSSTQGKWTKRWLDAIEARELEMQMLLVLFLLWLSAEHPSLASAAMQKTASSETAPTTPGSELGTTGPDRDDKQDGKSGRQRKRKRKAQVARRWNGSMMAGFPWGSSSSSHTPPGASPAKHTGALEDPGTEPETLNRRFEALVDAICLCVVTSSLSLDLGLASSMQPTPPSASRKSPSRTMRGMGPLFGSAGRPKGFRDERDEVQWLCSDVVEPFFSDKLPRQCRLMRSKCFVAGSGSTPARPVRTSSASGGAASVSTATVANAASAVALAQSEEQETDLVRRHRARESAQEAQRLAREKQRPGLVEALERERQRGDAKSAARNTASRAIQRLDAREVSVRRRWERAATEDAPASGRWARSTSVPNNAFAAAAGAAAAAGGQGASSQSQSALVRKKPLAVKRASAISLGDVSSDEDEDGGGGGRGGGEQRQTGQPQSQTLVMATPQKARKMSASALPFGRLLPPPSFSASSSLAPVLDASDSEGDDDDDDDGERVLPRLLSQAAQDAIADEADDAARPADDWKRKIEAMRLRETRRPFARSESQPVVKLNGDAGASFVGSRNGDGKKGEWEDEVEMMVGRKRKAMALGRSAAALLSFGSSAAGSKPAGLPPLPPVLPTGRNPFAATGTSASTKVSPAELGRAWRGAQQAEE</sequence>
<reference evidence="3 4" key="1">
    <citation type="journal article" date="2018" name="Mol. Biol. Evol.">
        <title>Broad Genomic Sampling Reveals a Smut Pathogenic Ancestry of the Fungal Clade Ustilaginomycotina.</title>
        <authorList>
            <person name="Kijpornyongpan T."/>
            <person name="Mondo S.J."/>
            <person name="Barry K."/>
            <person name="Sandor L."/>
            <person name="Lee J."/>
            <person name="Lipzen A."/>
            <person name="Pangilinan J."/>
            <person name="LaButti K."/>
            <person name="Hainaut M."/>
            <person name="Henrissat B."/>
            <person name="Grigoriev I.V."/>
            <person name="Spatafora J.W."/>
            <person name="Aime M.C."/>
        </authorList>
    </citation>
    <scope>NUCLEOTIDE SEQUENCE [LARGE SCALE GENOMIC DNA]</scope>
    <source>
        <strain evidence="3 4">MCA 4198</strain>
    </source>
</reference>
<feature type="region of interest" description="Disordered" evidence="1">
    <location>
        <begin position="745"/>
        <end position="796"/>
    </location>
</feature>
<feature type="domain" description="DNA replication regulator Sld3 C-terminal" evidence="2">
    <location>
        <begin position="143"/>
        <end position="596"/>
    </location>
</feature>
<accession>A0A316YMC8</accession>
<evidence type="ECO:0000313" key="3">
    <source>
        <dbReference type="EMBL" id="PWN89818.1"/>
    </source>
</evidence>
<feature type="compositionally biased region" description="Low complexity" evidence="1">
    <location>
        <begin position="245"/>
        <end position="264"/>
    </location>
</feature>
<dbReference type="RefSeq" id="XP_025377016.1">
    <property type="nucleotide sequence ID" value="XM_025524941.1"/>
</dbReference>
<feature type="compositionally biased region" description="Basic and acidic residues" evidence="1">
    <location>
        <begin position="476"/>
        <end position="494"/>
    </location>
</feature>
<feature type="compositionally biased region" description="Low complexity" evidence="1">
    <location>
        <begin position="613"/>
        <end position="622"/>
    </location>
</feature>
<proteinExistence type="predicted"/>
<feature type="region of interest" description="Disordered" evidence="1">
    <location>
        <begin position="190"/>
        <end position="277"/>
    </location>
</feature>
<feature type="region of interest" description="Disordered" evidence="1">
    <location>
        <begin position="613"/>
        <end position="639"/>
    </location>
</feature>
<dbReference type="Pfam" id="PF08639">
    <property type="entry name" value="Sld3_STD"/>
    <property type="match status" value="1"/>
</dbReference>
<feature type="region of interest" description="Disordered" evidence="1">
    <location>
        <begin position="551"/>
        <end position="583"/>
    </location>
</feature>
<feature type="compositionally biased region" description="Acidic residues" evidence="1">
    <location>
        <begin position="625"/>
        <end position="637"/>
    </location>
</feature>
<dbReference type="InterPro" id="IPR013948">
    <property type="entry name" value="DNA_replication_reg_Sld3_C"/>
</dbReference>
<keyword evidence="4" id="KW-1185">Reference proteome</keyword>
<feature type="compositionally biased region" description="Polar residues" evidence="1">
    <location>
        <begin position="191"/>
        <end position="209"/>
    </location>
</feature>
<gene>
    <name evidence="3" type="ORF">FA10DRAFT_301122</name>
</gene>
<protein>
    <recommendedName>
        <fullName evidence="2">DNA replication regulator Sld3 C-terminal domain-containing protein</fullName>
    </recommendedName>
</protein>
<feature type="compositionally biased region" description="Basic and acidic residues" evidence="1">
    <location>
        <begin position="213"/>
        <end position="223"/>
    </location>
</feature>
<dbReference type="Proteomes" id="UP000245768">
    <property type="component" value="Unassembled WGS sequence"/>
</dbReference>
<feature type="region of interest" description="Disordered" evidence="1">
    <location>
        <begin position="431"/>
        <end position="506"/>
    </location>
</feature>
<dbReference type="EMBL" id="KZ819636">
    <property type="protein sequence ID" value="PWN89818.1"/>
    <property type="molecule type" value="Genomic_DNA"/>
</dbReference>
<dbReference type="AlphaFoldDB" id="A0A316YMC8"/>
<name>A0A316YMC8_9BASI</name>
<evidence type="ECO:0000259" key="2">
    <source>
        <dbReference type="Pfam" id="PF08639"/>
    </source>
</evidence>
<evidence type="ECO:0000313" key="4">
    <source>
        <dbReference type="Proteomes" id="UP000245768"/>
    </source>
</evidence>
<feature type="compositionally biased region" description="Basic and acidic residues" evidence="1">
    <location>
        <begin position="432"/>
        <end position="465"/>
    </location>
</feature>
<feature type="compositionally biased region" description="Basic residues" evidence="1">
    <location>
        <begin position="224"/>
        <end position="235"/>
    </location>
</feature>
<dbReference type="InParanoid" id="A0A316YMC8"/>
<dbReference type="GeneID" id="37046857"/>
<feature type="region of interest" description="Disordered" evidence="1">
    <location>
        <begin position="306"/>
        <end position="341"/>
    </location>
</feature>
<organism evidence="3 4">
    <name type="scientific">Acaromyces ingoldii</name>
    <dbReference type="NCBI Taxonomy" id="215250"/>
    <lineage>
        <taxon>Eukaryota</taxon>
        <taxon>Fungi</taxon>
        <taxon>Dikarya</taxon>
        <taxon>Basidiomycota</taxon>
        <taxon>Ustilaginomycotina</taxon>
        <taxon>Exobasidiomycetes</taxon>
        <taxon>Exobasidiales</taxon>
        <taxon>Cryptobasidiaceae</taxon>
        <taxon>Acaromyces</taxon>
    </lineage>
</organism>
<evidence type="ECO:0000256" key="1">
    <source>
        <dbReference type="SAM" id="MobiDB-lite"/>
    </source>
</evidence>
<dbReference type="OrthoDB" id="2551383at2759"/>